<dbReference type="PATRIC" id="fig|277988.4.peg.841"/>
<sequence>MVEHEKGHLKNLMTAKIKKEKAFSLDGELDVLGLDGLSASVPSELSGLLGKLDGVLLKVLGENLGGLLADPLGASLPNQPVNRGNRQLSHSQHLQEGFFGIF</sequence>
<evidence type="ECO:0000313" key="1">
    <source>
        <dbReference type="EMBL" id="KQH82755.1"/>
    </source>
</evidence>
<evidence type="ECO:0000313" key="2">
    <source>
        <dbReference type="Proteomes" id="UP000051862"/>
    </source>
</evidence>
<gene>
    <name evidence="1" type="ORF">AMR53_03980</name>
</gene>
<reference evidence="1 2" key="1">
    <citation type="submission" date="2015-08" db="EMBL/GenBank/DDBJ databases">
        <title>Thermococcus thioreducens DSM 14981 genome sequencing.</title>
        <authorList>
            <person name="Hong S.-J."/>
            <person name="Kim M.-C."/>
            <person name="Shin J.-H."/>
        </authorList>
    </citation>
    <scope>NUCLEOTIDE SEQUENCE [LARGE SCALE GENOMIC DNA]</scope>
    <source>
        <strain evidence="1 2">DSM 14981</strain>
    </source>
</reference>
<accession>A0A0Q2S5N3</accession>
<dbReference type="EMBL" id="LIXN01000006">
    <property type="protein sequence ID" value="KQH82755.1"/>
    <property type="molecule type" value="Genomic_DNA"/>
</dbReference>
<dbReference type="AlphaFoldDB" id="A0A0Q2S5N3"/>
<organism evidence="1 2">
    <name type="scientific">Thermococcus thioreducens</name>
    <dbReference type="NCBI Taxonomy" id="277988"/>
    <lineage>
        <taxon>Archaea</taxon>
        <taxon>Methanobacteriati</taxon>
        <taxon>Methanobacteriota</taxon>
        <taxon>Thermococci</taxon>
        <taxon>Thermococcales</taxon>
        <taxon>Thermococcaceae</taxon>
        <taxon>Thermococcus</taxon>
    </lineage>
</organism>
<comment type="caution">
    <text evidence="1">The sequence shown here is derived from an EMBL/GenBank/DDBJ whole genome shotgun (WGS) entry which is preliminary data.</text>
</comment>
<dbReference type="Proteomes" id="UP000051862">
    <property type="component" value="Unassembled WGS sequence"/>
</dbReference>
<protein>
    <submittedName>
        <fullName evidence="1">Uncharacterized protein</fullName>
    </submittedName>
</protein>
<name>A0A0Q2S5N3_9EURY</name>
<proteinExistence type="predicted"/>